<dbReference type="RefSeq" id="XP_040688288.1">
    <property type="nucleotide sequence ID" value="XM_040835816.1"/>
</dbReference>
<dbReference type="EMBL" id="KV878213">
    <property type="protein sequence ID" value="OJJ34612.1"/>
    <property type="molecule type" value="Genomic_DNA"/>
</dbReference>
<dbReference type="AlphaFoldDB" id="A0A1L9RI54"/>
<dbReference type="PROSITE" id="PS00028">
    <property type="entry name" value="ZINC_FINGER_C2H2_1"/>
    <property type="match status" value="1"/>
</dbReference>
<keyword evidence="1" id="KW-0863">Zinc-finger</keyword>
<evidence type="ECO:0000256" key="1">
    <source>
        <dbReference type="PROSITE-ProRule" id="PRU00042"/>
    </source>
</evidence>
<dbReference type="STRING" id="1073089.A0A1L9RI54"/>
<dbReference type="InterPro" id="IPR036236">
    <property type="entry name" value="Znf_C2H2_sf"/>
</dbReference>
<evidence type="ECO:0000259" key="3">
    <source>
        <dbReference type="PROSITE" id="PS50157"/>
    </source>
</evidence>
<dbReference type="Pfam" id="PF00096">
    <property type="entry name" value="zf-C2H2"/>
    <property type="match status" value="1"/>
</dbReference>
<dbReference type="InterPro" id="IPR013087">
    <property type="entry name" value="Znf_C2H2_type"/>
</dbReference>
<feature type="compositionally biased region" description="Basic and acidic residues" evidence="2">
    <location>
        <begin position="18"/>
        <end position="27"/>
    </location>
</feature>
<dbReference type="VEuPathDB" id="FungiDB:ASPWEDRAFT_42586"/>
<keyword evidence="5" id="KW-1185">Reference proteome</keyword>
<evidence type="ECO:0000313" key="5">
    <source>
        <dbReference type="Proteomes" id="UP000184383"/>
    </source>
</evidence>
<dbReference type="SUPFAM" id="SSF57667">
    <property type="entry name" value="beta-beta-alpha zinc fingers"/>
    <property type="match status" value="1"/>
</dbReference>
<evidence type="ECO:0000313" key="4">
    <source>
        <dbReference type="EMBL" id="OJJ34612.1"/>
    </source>
</evidence>
<organism evidence="4 5">
    <name type="scientific">Aspergillus wentii DTO 134E9</name>
    <dbReference type="NCBI Taxonomy" id="1073089"/>
    <lineage>
        <taxon>Eukaryota</taxon>
        <taxon>Fungi</taxon>
        <taxon>Dikarya</taxon>
        <taxon>Ascomycota</taxon>
        <taxon>Pezizomycotina</taxon>
        <taxon>Eurotiomycetes</taxon>
        <taxon>Eurotiomycetidae</taxon>
        <taxon>Eurotiales</taxon>
        <taxon>Aspergillaceae</taxon>
        <taxon>Aspergillus</taxon>
        <taxon>Aspergillus subgen. Cremei</taxon>
    </lineage>
</organism>
<dbReference type="OrthoDB" id="654211at2759"/>
<protein>
    <recommendedName>
        <fullName evidence="3">C2H2-type domain-containing protein</fullName>
    </recommendedName>
</protein>
<keyword evidence="1" id="KW-0479">Metal-binding</keyword>
<dbReference type="GeneID" id="63751664"/>
<feature type="region of interest" description="Disordered" evidence="2">
    <location>
        <begin position="1"/>
        <end position="35"/>
    </location>
</feature>
<dbReference type="Proteomes" id="UP000184383">
    <property type="component" value="Unassembled WGS sequence"/>
</dbReference>
<proteinExistence type="predicted"/>
<name>A0A1L9RI54_ASPWE</name>
<dbReference type="GO" id="GO:0008270">
    <property type="term" value="F:zinc ion binding"/>
    <property type="evidence" value="ECO:0007669"/>
    <property type="project" value="UniProtKB-KW"/>
</dbReference>
<feature type="compositionally biased region" description="Polar residues" evidence="2">
    <location>
        <begin position="1"/>
        <end position="17"/>
    </location>
</feature>
<reference evidence="5" key="1">
    <citation type="journal article" date="2017" name="Genome Biol.">
        <title>Comparative genomics reveals high biological diversity and specific adaptations in the industrially and medically important fungal genus Aspergillus.</title>
        <authorList>
            <person name="de Vries R.P."/>
            <person name="Riley R."/>
            <person name="Wiebenga A."/>
            <person name="Aguilar-Osorio G."/>
            <person name="Amillis S."/>
            <person name="Uchima C.A."/>
            <person name="Anderluh G."/>
            <person name="Asadollahi M."/>
            <person name="Askin M."/>
            <person name="Barry K."/>
            <person name="Battaglia E."/>
            <person name="Bayram O."/>
            <person name="Benocci T."/>
            <person name="Braus-Stromeyer S.A."/>
            <person name="Caldana C."/>
            <person name="Canovas D."/>
            <person name="Cerqueira G.C."/>
            <person name="Chen F."/>
            <person name="Chen W."/>
            <person name="Choi C."/>
            <person name="Clum A."/>
            <person name="Dos Santos R.A."/>
            <person name="Damasio A.R."/>
            <person name="Diallinas G."/>
            <person name="Emri T."/>
            <person name="Fekete E."/>
            <person name="Flipphi M."/>
            <person name="Freyberg S."/>
            <person name="Gallo A."/>
            <person name="Gournas C."/>
            <person name="Habgood R."/>
            <person name="Hainaut M."/>
            <person name="Harispe M.L."/>
            <person name="Henrissat B."/>
            <person name="Hilden K.S."/>
            <person name="Hope R."/>
            <person name="Hossain A."/>
            <person name="Karabika E."/>
            <person name="Karaffa L."/>
            <person name="Karanyi Z."/>
            <person name="Krasevec N."/>
            <person name="Kuo A."/>
            <person name="Kusch H."/>
            <person name="LaButti K."/>
            <person name="Lagendijk E.L."/>
            <person name="Lapidus A."/>
            <person name="Levasseur A."/>
            <person name="Lindquist E."/>
            <person name="Lipzen A."/>
            <person name="Logrieco A.F."/>
            <person name="MacCabe A."/>
            <person name="Maekelae M.R."/>
            <person name="Malavazi I."/>
            <person name="Melin P."/>
            <person name="Meyer V."/>
            <person name="Mielnichuk N."/>
            <person name="Miskei M."/>
            <person name="Molnar A.P."/>
            <person name="Mule G."/>
            <person name="Ngan C.Y."/>
            <person name="Orejas M."/>
            <person name="Orosz E."/>
            <person name="Ouedraogo J.P."/>
            <person name="Overkamp K.M."/>
            <person name="Park H.-S."/>
            <person name="Perrone G."/>
            <person name="Piumi F."/>
            <person name="Punt P.J."/>
            <person name="Ram A.F."/>
            <person name="Ramon A."/>
            <person name="Rauscher S."/>
            <person name="Record E."/>
            <person name="Riano-Pachon D.M."/>
            <person name="Robert V."/>
            <person name="Roehrig J."/>
            <person name="Ruller R."/>
            <person name="Salamov A."/>
            <person name="Salih N.S."/>
            <person name="Samson R.A."/>
            <person name="Sandor E."/>
            <person name="Sanguinetti M."/>
            <person name="Schuetze T."/>
            <person name="Sepcic K."/>
            <person name="Shelest E."/>
            <person name="Sherlock G."/>
            <person name="Sophianopoulou V."/>
            <person name="Squina F.M."/>
            <person name="Sun H."/>
            <person name="Susca A."/>
            <person name="Todd R.B."/>
            <person name="Tsang A."/>
            <person name="Unkles S.E."/>
            <person name="van de Wiele N."/>
            <person name="van Rossen-Uffink D."/>
            <person name="Oliveira J.V."/>
            <person name="Vesth T.C."/>
            <person name="Visser J."/>
            <person name="Yu J.-H."/>
            <person name="Zhou M."/>
            <person name="Andersen M.R."/>
            <person name="Archer D.B."/>
            <person name="Baker S.E."/>
            <person name="Benoit I."/>
            <person name="Brakhage A.A."/>
            <person name="Braus G.H."/>
            <person name="Fischer R."/>
            <person name="Frisvad J.C."/>
            <person name="Goldman G.H."/>
            <person name="Houbraken J."/>
            <person name="Oakley B."/>
            <person name="Pocsi I."/>
            <person name="Scazzocchio C."/>
            <person name="Seiboth B."/>
            <person name="vanKuyk P.A."/>
            <person name="Wortman J."/>
            <person name="Dyer P.S."/>
            <person name="Grigoriev I.V."/>
        </authorList>
    </citation>
    <scope>NUCLEOTIDE SEQUENCE [LARGE SCALE GENOMIC DNA]</scope>
    <source>
        <strain evidence="5">DTO 134E9</strain>
    </source>
</reference>
<dbReference type="Gene3D" id="3.30.160.60">
    <property type="entry name" value="Classic Zinc Finger"/>
    <property type="match status" value="2"/>
</dbReference>
<dbReference type="PROSITE" id="PS50157">
    <property type="entry name" value="ZINC_FINGER_C2H2_2"/>
    <property type="match status" value="1"/>
</dbReference>
<feature type="domain" description="C2H2-type" evidence="3">
    <location>
        <begin position="70"/>
        <end position="95"/>
    </location>
</feature>
<evidence type="ECO:0000256" key="2">
    <source>
        <dbReference type="SAM" id="MobiDB-lite"/>
    </source>
</evidence>
<gene>
    <name evidence="4" type="ORF">ASPWEDRAFT_42586</name>
</gene>
<sequence length="95" mass="11245">MDSQRRSTSSSGVQNKENTSHDHHHESTPPQDDVSRLTCEWKNCNYAGSFRRPAELMRHVQTKHISPRSYKCWKGECKAKFNRKDNLEEHLRRVH</sequence>
<keyword evidence="1" id="KW-0862">Zinc</keyword>
<dbReference type="SMART" id="SM00355">
    <property type="entry name" value="ZnF_C2H2"/>
    <property type="match status" value="2"/>
</dbReference>
<accession>A0A1L9RI54</accession>